<protein>
    <submittedName>
        <fullName evidence="2">Uncharacterized protein</fullName>
    </submittedName>
</protein>
<comment type="caution">
    <text evidence="2">The sequence shown here is derived from an EMBL/GenBank/DDBJ whole genome shotgun (WGS) entry which is preliminary data.</text>
</comment>
<evidence type="ECO:0000256" key="1">
    <source>
        <dbReference type="SAM" id="MobiDB-lite"/>
    </source>
</evidence>
<sequence>MYDNPETMRQELEQVLYYLQKRSTHRNKAAARSSSSLSSNDTVSSNASVRADMDQVDPHQLHGAFSFSQFLGIYPLHGGIDNEFPMTGLMEGSKCFLYRIILRRYQ</sequence>
<dbReference type="Proteomes" id="UP001196413">
    <property type="component" value="Unassembled WGS sequence"/>
</dbReference>
<dbReference type="EMBL" id="JAHQIW010000783">
    <property type="protein sequence ID" value="KAJ1349989.1"/>
    <property type="molecule type" value="Genomic_DNA"/>
</dbReference>
<proteinExistence type="predicted"/>
<evidence type="ECO:0000313" key="2">
    <source>
        <dbReference type="EMBL" id="KAJ1349989.1"/>
    </source>
</evidence>
<gene>
    <name evidence="2" type="ORF">KIN20_005678</name>
</gene>
<keyword evidence="3" id="KW-1185">Reference proteome</keyword>
<name>A0AAD5QHP7_PARTN</name>
<evidence type="ECO:0000313" key="3">
    <source>
        <dbReference type="Proteomes" id="UP001196413"/>
    </source>
</evidence>
<feature type="region of interest" description="Disordered" evidence="1">
    <location>
        <begin position="27"/>
        <end position="46"/>
    </location>
</feature>
<accession>A0AAD5QHP7</accession>
<feature type="compositionally biased region" description="Low complexity" evidence="1">
    <location>
        <begin position="30"/>
        <end position="46"/>
    </location>
</feature>
<dbReference type="AlphaFoldDB" id="A0AAD5QHP7"/>
<organism evidence="2 3">
    <name type="scientific">Parelaphostrongylus tenuis</name>
    <name type="common">Meningeal worm</name>
    <dbReference type="NCBI Taxonomy" id="148309"/>
    <lineage>
        <taxon>Eukaryota</taxon>
        <taxon>Metazoa</taxon>
        <taxon>Ecdysozoa</taxon>
        <taxon>Nematoda</taxon>
        <taxon>Chromadorea</taxon>
        <taxon>Rhabditida</taxon>
        <taxon>Rhabditina</taxon>
        <taxon>Rhabditomorpha</taxon>
        <taxon>Strongyloidea</taxon>
        <taxon>Metastrongylidae</taxon>
        <taxon>Parelaphostrongylus</taxon>
    </lineage>
</organism>
<reference evidence="2" key="1">
    <citation type="submission" date="2021-06" db="EMBL/GenBank/DDBJ databases">
        <title>Parelaphostrongylus tenuis whole genome reference sequence.</title>
        <authorList>
            <person name="Garwood T.J."/>
            <person name="Larsen P.A."/>
            <person name="Fountain-Jones N.M."/>
            <person name="Garbe J.R."/>
            <person name="Macchietto M.G."/>
            <person name="Kania S.A."/>
            <person name="Gerhold R.W."/>
            <person name="Richards J.E."/>
            <person name="Wolf T.M."/>
        </authorList>
    </citation>
    <scope>NUCLEOTIDE SEQUENCE</scope>
    <source>
        <strain evidence="2">MNPRO001-30</strain>
        <tissue evidence="2">Meninges</tissue>
    </source>
</reference>